<keyword evidence="4" id="KW-1185">Reference proteome</keyword>
<evidence type="ECO:0000259" key="2">
    <source>
        <dbReference type="PROSITE" id="PS50943"/>
    </source>
</evidence>
<dbReference type="EMBL" id="JACRTD010000005">
    <property type="protein sequence ID" value="MBC8585497.1"/>
    <property type="molecule type" value="Genomic_DNA"/>
</dbReference>
<name>A0A926EQE1_9FIRM</name>
<dbReference type="GO" id="GO:0005829">
    <property type="term" value="C:cytosol"/>
    <property type="evidence" value="ECO:0007669"/>
    <property type="project" value="TreeGrafter"/>
</dbReference>
<dbReference type="InterPro" id="IPR010982">
    <property type="entry name" value="Lambda_DNA-bd_dom_sf"/>
</dbReference>
<accession>A0A926EQE1</accession>
<dbReference type="InterPro" id="IPR013096">
    <property type="entry name" value="Cupin_2"/>
</dbReference>
<feature type="domain" description="HTH cro/C1-type" evidence="2">
    <location>
        <begin position="12"/>
        <end position="66"/>
    </location>
</feature>
<dbReference type="Pfam" id="PF07883">
    <property type="entry name" value="Cupin_2"/>
    <property type="match status" value="1"/>
</dbReference>
<reference evidence="3" key="1">
    <citation type="submission" date="2020-08" db="EMBL/GenBank/DDBJ databases">
        <title>Genome public.</title>
        <authorList>
            <person name="Liu C."/>
            <person name="Sun Q."/>
        </authorList>
    </citation>
    <scope>NUCLEOTIDE SEQUENCE</scope>
    <source>
        <strain evidence="3">NSJ-64</strain>
    </source>
</reference>
<dbReference type="PROSITE" id="PS50943">
    <property type="entry name" value="HTH_CROC1"/>
    <property type="match status" value="1"/>
</dbReference>
<dbReference type="AlphaFoldDB" id="A0A926EQE1"/>
<dbReference type="Pfam" id="PF01381">
    <property type="entry name" value="HTH_3"/>
    <property type="match status" value="1"/>
</dbReference>
<dbReference type="CDD" id="cd00093">
    <property type="entry name" value="HTH_XRE"/>
    <property type="match status" value="1"/>
</dbReference>
<dbReference type="SMART" id="SM00530">
    <property type="entry name" value="HTH_XRE"/>
    <property type="match status" value="1"/>
</dbReference>
<dbReference type="GO" id="GO:0003677">
    <property type="term" value="F:DNA binding"/>
    <property type="evidence" value="ECO:0007669"/>
    <property type="project" value="UniProtKB-KW"/>
</dbReference>
<dbReference type="CDD" id="cd02209">
    <property type="entry name" value="cupin_XRE_C"/>
    <property type="match status" value="1"/>
</dbReference>
<evidence type="ECO:0000313" key="3">
    <source>
        <dbReference type="EMBL" id="MBC8585497.1"/>
    </source>
</evidence>
<dbReference type="GO" id="GO:0003700">
    <property type="term" value="F:DNA-binding transcription factor activity"/>
    <property type="evidence" value="ECO:0007669"/>
    <property type="project" value="TreeGrafter"/>
</dbReference>
<dbReference type="Gene3D" id="2.60.120.10">
    <property type="entry name" value="Jelly Rolls"/>
    <property type="match status" value="1"/>
</dbReference>
<gene>
    <name evidence="3" type="ORF">H8705_07870</name>
</gene>
<dbReference type="Proteomes" id="UP000623678">
    <property type="component" value="Unassembled WGS sequence"/>
</dbReference>
<protein>
    <submittedName>
        <fullName evidence="3">Helix-turn-helix transcriptional regulator</fullName>
    </submittedName>
</protein>
<comment type="caution">
    <text evidence="3">The sequence shown here is derived from an EMBL/GenBank/DDBJ whole genome shotgun (WGS) entry which is preliminary data.</text>
</comment>
<proteinExistence type="predicted"/>
<dbReference type="PANTHER" id="PTHR46797:SF19">
    <property type="entry name" value="BLL2473 PROTEIN"/>
    <property type="match status" value="1"/>
</dbReference>
<dbReference type="SUPFAM" id="SSF51182">
    <property type="entry name" value="RmlC-like cupins"/>
    <property type="match status" value="1"/>
</dbReference>
<keyword evidence="1" id="KW-0238">DNA-binding</keyword>
<dbReference type="InterPro" id="IPR050807">
    <property type="entry name" value="TransReg_Diox_bact_type"/>
</dbReference>
<dbReference type="PANTHER" id="PTHR46797">
    <property type="entry name" value="HTH-TYPE TRANSCRIPTIONAL REGULATOR"/>
    <property type="match status" value="1"/>
</dbReference>
<dbReference type="InterPro" id="IPR014710">
    <property type="entry name" value="RmlC-like_jellyroll"/>
</dbReference>
<organism evidence="3 4">
    <name type="scientific">Youxingia wuxianensis</name>
    <dbReference type="NCBI Taxonomy" id="2763678"/>
    <lineage>
        <taxon>Bacteria</taxon>
        <taxon>Bacillati</taxon>
        <taxon>Bacillota</taxon>
        <taxon>Clostridia</taxon>
        <taxon>Eubacteriales</taxon>
        <taxon>Oscillospiraceae</taxon>
        <taxon>Youxingia</taxon>
    </lineage>
</organism>
<dbReference type="Gene3D" id="1.10.260.40">
    <property type="entry name" value="lambda repressor-like DNA-binding domains"/>
    <property type="match status" value="1"/>
</dbReference>
<evidence type="ECO:0000313" key="4">
    <source>
        <dbReference type="Proteomes" id="UP000623678"/>
    </source>
</evidence>
<sequence>MNEQIMQVSQRIKELREILDVDVAQLAEQVNVPVEEYLKYENGQVDIPVGVIYGVAGVLNVDPTVLLTGEAPRMSDYTIVRQGQGVSVERYKGYKFTSLAFNYIDRTLEPMIVDLDPDEKGAELVVHSGQEFNYVLEGKIAVVIGAKRFELEAGDSIFFNPTTPHGQRAIGGHARFLTIINE</sequence>
<dbReference type="InterPro" id="IPR001387">
    <property type="entry name" value="Cro/C1-type_HTH"/>
</dbReference>
<evidence type="ECO:0000256" key="1">
    <source>
        <dbReference type="ARBA" id="ARBA00023125"/>
    </source>
</evidence>
<dbReference type="InterPro" id="IPR011051">
    <property type="entry name" value="RmlC_Cupin_sf"/>
</dbReference>
<dbReference type="RefSeq" id="WP_262395284.1">
    <property type="nucleotide sequence ID" value="NZ_JACRTD010000005.1"/>
</dbReference>
<dbReference type="SUPFAM" id="SSF47413">
    <property type="entry name" value="lambda repressor-like DNA-binding domains"/>
    <property type="match status" value="1"/>
</dbReference>